<feature type="compositionally biased region" description="Low complexity" evidence="1">
    <location>
        <begin position="9"/>
        <end position="19"/>
    </location>
</feature>
<reference evidence="3" key="2">
    <citation type="submission" date="2013-12" db="EMBL/GenBank/DDBJ databases">
        <title>Evolution of pathogenesis and genome organization in the Tremellales.</title>
        <authorList>
            <person name="Cuomo C."/>
            <person name="Litvintseva A."/>
            <person name="Heitman J."/>
            <person name="Chen Y."/>
            <person name="Sun S."/>
            <person name="Springer D."/>
            <person name="Dromer F."/>
            <person name="Young S."/>
            <person name="Zeng Q."/>
            <person name="Chapman S."/>
            <person name="Gujja S."/>
            <person name="Saif S."/>
            <person name="Birren B."/>
        </authorList>
    </citation>
    <scope>NUCLEOTIDE SEQUENCE [LARGE SCALE GENOMIC DNA]</scope>
    <source>
        <strain evidence="3">BCC8398</strain>
    </source>
</reference>
<feature type="region of interest" description="Disordered" evidence="1">
    <location>
        <begin position="1"/>
        <end position="223"/>
    </location>
</feature>
<feature type="compositionally biased region" description="Low complexity" evidence="1">
    <location>
        <begin position="159"/>
        <end position="169"/>
    </location>
</feature>
<name>A0A1B9GLD4_9TREE</name>
<feature type="compositionally biased region" description="Acidic residues" evidence="1">
    <location>
        <begin position="63"/>
        <end position="76"/>
    </location>
</feature>
<organism evidence="2 3">
    <name type="scientific">Kwoniella heveanensis BCC8398</name>
    <dbReference type="NCBI Taxonomy" id="1296120"/>
    <lineage>
        <taxon>Eukaryota</taxon>
        <taxon>Fungi</taxon>
        <taxon>Dikarya</taxon>
        <taxon>Basidiomycota</taxon>
        <taxon>Agaricomycotina</taxon>
        <taxon>Tremellomycetes</taxon>
        <taxon>Tremellales</taxon>
        <taxon>Cryptococcaceae</taxon>
        <taxon>Kwoniella</taxon>
    </lineage>
</organism>
<evidence type="ECO:0000313" key="3">
    <source>
        <dbReference type="Proteomes" id="UP000092666"/>
    </source>
</evidence>
<feature type="compositionally biased region" description="Polar residues" evidence="1">
    <location>
        <begin position="20"/>
        <end position="34"/>
    </location>
</feature>
<evidence type="ECO:0000313" key="2">
    <source>
        <dbReference type="EMBL" id="OCF31705.1"/>
    </source>
</evidence>
<feature type="compositionally biased region" description="Acidic residues" evidence="1">
    <location>
        <begin position="95"/>
        <end position="118"/>
    </location>
</feature>
<feature type="compositionally biased region" description="Basic and acidic residues" evidence="1">
    <location>
        <begin position="138"/>
        <end position="150"/>
    </location>
</feature>
<feature type="compositionally biased region" description="Basic and acidic residues" evidence="1">
    <location>
        <begin position="35"/>
        <end position="44"/>
    </location>
</feature>
<dbReference type="EMBL" id="KV700132">
    <property type="protein sequence ID" value="OCF31705.1"/>
    <property type="molecule type" value="Genomic_DNA"/>
</dbReference>
<reference evidence="2 3" key="1">
    <citation type="submission" date="2013-07" db="EMBL/GenBank/DDBJ databases">
        <title>The Genome Sequence of Cryptococcus heveanensis BCC8398.</title>
        <authorList>
            <consortium name="The Broad Institute Genome Sequencing Platform"/>
            <person name="Cuomo C."/>
            <person name="Litvintseva A."/>
            <person name="Chen Y."/>
            <person name="Heitman J."/>
            <person name="Sun S."/>
            <person name="Springer D."/>
            <person name="Dromer F."/>
            <person name="Young S.K."/>
            <person name="Zeng Q."/>
            <person name="Gargeya S."/>
            <person name="Fitzgerald M."/>
            <person name="Abouelleil A."/>
            <person name="Alvarado L."/>
            <person name="Berlin A.M."/>
            <person name="Chapman S.B."/>
            <person name="Dewar J."/>
            <person name="Goldberg J."/>
            <person name="Griggs A."/>
            <person name="Gujja S."/>
            <person name="Hansen M."/>
            <person name="Howarth C."/>
            <person name="Imamovic A."/>
            <person name="Larimer J."/>
            <person name="McCowan C."/>
            <person name="Murphy C."/>
            <person name="Pearson M."/>
            <person name="Priest M."/>
            <person name="Roberts A."/>
            <person name="Saif S."/>
            <person name="Shea T."/>
            <person name="Sykes S."/>
            <person name="Wortman J."/>
            <person name="Nusbaum C."/>
            <person name="Birren B."/>
        </authorList>
    </citation>
    <scope>NUCLEOTIDE SEQUENCE [LARGE SCALE GENOMIC DNA]</scope>
    <source>
        <strain evidence="2 3">BCC8398</strain>
    </source>
</reference>
<keyword evidence="3" id="KW-1185">Reference proteome</keyword>
<feature type="compositionally biased region" description="Polar residues" evidence="1">
    <location>
        <begin position="212"/>
        <end position="223"/>
    </location>
</feature>
<evidence type="ECO:0008006" key="4">
    <source>
        <dbReference type="Google" id="ProtNLM"/>
    </source>
</evidence>
<feature type="compositionally biased region" description="Basic residues" evidence="1">
    <location>
        <begin position="49"/>
        <end position="60"/>
    </location>
</feature>
<gene>
    <name evidence="2" type="ORF">I316_06712</name>
</gene>
<evidence type="ECO:0000256" key="1">
    <source>
        <dbReference type="SAM" id="MobiDB-lite"/>
    </source>
</evidence>
<sequence>MPPKSTARGTTTGGKPTTKSVINGRSSRVPTTKSSKSDQERRDINTSAHRSRSGDKRKRKYQEDEENDEDESEDNEGSGSSSGHDDGGDDVYIGSEDDSDLSSLGDDNDDEEDDEDGYEERPAKLRKIASKPDQSGDGGRKTKVEAETKQSTKSKSKSKASSPLPSLSSFDEPKAMDQSKSKSSTKKDKKKDMIAPSTSSSKSNVKPKPKSTAKTGTYSTRTKTHAQITELLTYLLSDKVFDEANPAPKKGYGEVDWAKHTSPANPKTAEVPLPKPGPSKGQKRKAEEKAVPGSLEGDANGNGDENKLNQSSSTGGLIRYPFSPMTPLQTLVASLLLSKPLSHKLGIRTITTLLNPPFSFGDFSTLASATDERRREAMWAARTQHKEKTADQLGELVDGVRGLNGEGEEDGLGGIKRAISSAQNGGQGDGLTKAQAQQRVGDMLKTIKGIGNVGVSIFLRRIQSQWPEVYPYVDERCLASAKYLGILGEDLEGEEAANKLSELLEDDRDRSKLTRLLDTLIGLDLEKKLDDVAERFA</sequence>
<proteinExistence type="predicted"/>
<dbReference type="AlphaFoldDB" id="A0A1B9GLD4"/>
<dbReference type="OrthoDB" id="4676at2759"/>
<protein>
    <recommendedName>
        <fullName evidence="4">HhH-GPD domain-containing protein</fullName>
    </recommendedName>
</protein>
<accession>A0A1B9GLD4</accession>
<dbReference type="Proteomes" id="UP000092666">
    <property type="component" value="Unassembled WGS sequence"/>
</dbReference>
<feature type="region of interest" description="Disordered" evidence="1">
    <location>
        <begin position="252"/>
        <end position="312"/>
    </location>
</feature>
<feature type="compositionally biased region" description="Basic and acidic residues" evidence="1">
    <location>
        <begin position="171"/>
        <end position="180"/>
    </location>
</feature>